<evidence type="ECO:0000313" key="5">
    <source>
        <dbReference type="Proteomes" id="UP000308730"/>
    </source>
</evidence>
<proteinExistence type="inferred from homology"/>
<evidence type="ECO:0000313" key="4">
    <source>
        <dbReference type="EMBL" id="THH32140.1"/>
    </source>
</evidence>
<evidence type="ECO:0000256" key="1">
    <source>
        <dbReference type="ARBA" id="ARBA00004123"/>
    </source>
</evidence>
<dbReference type="Gene3D" id="2.30.30.210">
    <property type="entry name" value="Ribonuclease P/MRP, subunit p29"/>
    <property type="match status" value="1"/>
</dbReference>
<keyword evidence="5" id="KW-1185">Reference proteome</keyword>
<comment type="caution">
    <text evidence="4">The sequence shown here is derived from an EMBL/GenBank/DDBJ whole genome shotgun (WGS) entry which is preliminary data.</text>
</comment>
<dbReference type="InterPro" id="IPR036980">
    <property type="entry name" value="RNase_P/MRP_Rpp29_sf"/>
</dbReference>
<protein>
    <submittedName>
        <fullName evidence="4">Uncharacterized protein</fullName>
    </submittedName>
</protein>
<dbReference type="OrthoDB" id="124041at2759"/>
<dbReference type="PANTHER" id="PTHR13348:SF0">
    <property type="entry name" value="RIBONUCLEASE P PROTEIN SUBUNIT P29"/>
    <property type="match status" value="1"/>
</dbReference>
<dbReference type="PANTHER" id="PTHR13348">
    <property type="entry name" value="RIBONUCLEASE P SUBUNIT P29"/>
    <property type="match status" value="1"/>
</dbReference>
<sequence>MSSDGPFVQVTDIYTDMSPTHRVTLNTQTPFTPKFVKDNVTRASDPSQVYASRVRGRQLLLDNPARESREKKKRECKKARKASLKAGLVGRTDDRIKDLWKLSTTKFDSFLPLHQLWLDYMTELLGLTGSSSSPVQMNDTAMPSAAGMHAKLVKADFHGAFITVRQSKNPCLIGLSGIVAHETENAFKIVTKTDGLKLIPKAHSLFVLAVPLYSTMSQELEQSDPDIASTSTTPHGPNSSQHCKMVHNMPHIEFNLYGNQFCFRSADRASRKFKHKETIEL</sequence>
<dbReference type="GO" id="GO:0001682">
    <property type="term" value="P:tRNA 5'-leader removal"/>
    <property type="evidence" value="ECO:0007669"/>
    <property type="project" value="InterPro"/>
</dbReference>
<dbReference type="InterPro" id="IPR016848">
    <property type="entry name" value="RNase_P/MRP_Rpp29-subunit"/>
</dbReference>
<dbReference type="SMART" id="SM00538">
    <property type="entry name" value="POP4"/>
    <property type="match status" value="1"/>
</dbReference>
<dbReference type="GO" id="GO:0006364">
    <property type="term" value="P:rRNA processing"/>
    <property type="evidence" value="ECO:0007669"/>
    <property type="project" value="TreeGrafter"/>
</dbReference>
<feature type="compositionally biased region" description="Polar residues" evidence="3">
    <location>
        <begin position="228"/>
        <end position="241"/>
    </location>
</feature>
<dbReference type="GO" id="GO:0033204">
    <property type="term" value="F:ribonuclease P RNA binding"/>
    <property type="evidence" value="ECO:0007669"/>
    <property type="project" value="InterPro"/>
</dbReference>
<dbReference type="Pfam" id="PF01868">
    <property type="entry name" value="RNase_P-MRP_p29"/>
    <property type="match status" value="1"/>
</dbReference>
<dbReference type="AlphaFoldDB" id="A0A4S4N8B6"/>
<dbReference type="Proteomes" id="UP000308730">
    <property type="component" value="Unassembled WGS sequence"/>
</dbReference>
<evidence type="ECO:0000256" key="3">
    <source>
        <dbReference type="SAM" id="MobiDB-lite"/>
    </source>
</evidence>
<accession>A0A4S4N8B6</accession>
<feature type="region of interest" description="Disordered" evidence="3">
    <location>
        <begin position="221"/>
        <end position="241"/>
    </location>
</feature>
<organism evidence="4 5">
    <name type="scientific">Antrodiella citrinella</name>
    <dbReference type="NCBI Taxonomy" id="2447956"/>
    <lineage>
        <taxon>Eukaryota</taxon>
        <taxon>Fungi</taxon>
        <taxon>Dikarya</taxon>
        <taxon>Basidiomycota</taxon>
        <taxon>Agaricomycotina</taxon>
        <taxon>Agaricomycetes</taxon>
        <taxon>Polyporales</taxon>
        <taxon>Steccherinaceae</taxon>
        <taxon>Antrodiella</taxon>
    </lineage>
</organism>
<dbReference type="GO" id="GO:0000172">
    <property type="term" value="C:ribonuclease MRP complex"/>
    <property type="evidence" value="ECO:0007669"/>
    <property type="project" value="InterPro"/>
</dbReference>
<dbReference type="SUPFAM" id="SSF101744">
    <property type="entry name" value="Rof/RNase P subunit-like"/>
    <property type="match status" value="1"/>
</dbReference>
<dbReference type="EMBL" id="SGPM01000029">
    <property type="protein sequence ID" value="THH32140.1"/>
    <property type="molecule type" value="Genomic_DNA"/>
</dbReference>
<comment type="similarity">
    <text evidence="2">Belongs to the eukaryotic/archaeal RNase P protein component 1 family.</text>
</comment>
<dbReference type="InterPro" id="IPR002730">
    <property type="entry name" value="Rpp29/RNP1"/>
</dbReference>
<comment type="subcellular location">
    <subcellularLocation>
        <location evidence="1">Nucleus</location>
    </subcellularLocation>
</comment>
<dbReference type="GO" id="GO:0030677">
    <property type="term" value="C:ribonuclease P complex"/>
    <property type="evidence" value="ECO:0007669"/>
    <property type="project" value="InterPro"/>
</dbReference>
<dbReference type="GO" id="GO:0005634">
    <property type="term" value="C:nucleus"/>
    <property type="evidence" value="ECO:0007669"/>
    <property type="project" value="UniProtKB-SubCell"/>
</dbReference>
<name>A0A4S4N8B6_9APHY</name>
<gene>
    <name evidence="4" type="ORF">EUX98_g2055</name>
</gene>
<evidence type="ECO:0000256" key="2">
    <source>
        <dbReference type="ARBA" id="ARBA00006181"/>
    </source>
</evidence>
<dbReference type="InterPro" id="IPR023534">
    <property type="entry name" value="Rof/RNase_P-like"/>
</dbReference>
<reference evidence="4 5" key="1">
    <citation type="submission" date="2019-02" db="EMBL/GenBank/DDBJ databases">
        <title>Genome sequencing of the rare red list fungi Antrodiella citrinella (Flaviporus citrinellus).</title>
        <authorList>
            <person name="Buettner E."/>
            <person name="Kellner H."/>
        </authorList>
    </citation>
    <scope>NUCLEOTIDE SEQUENCE [LARGE SCALE GENOMIC DNA]</scope>
    <source>
        <strain evidence="4 5">DSM 108506</strain>
    </source>
</reference>